<dbReference type="Gene3D" id="3.30.980.10">
    <property type="entry name" value="Threonyl-trna Synthetase, Chain A, domain 2"/>
    <property type="match status" value="1"/>
</dbReference>
<dbReference type="PANTHER" id="PTHR43462:SF1">
    <property type="entry name" value="ALANYL-TRNA EDITING PROTEIN AARSD1"/>
    <property type="match status" value="1"/>
</dbReference>
<keyword evidence="3" id="KW-0479">Metal-binding</keyword>
<dbReference type="InterPro" id="IPR012947">
    <property type="entry name" value="tRNA_SAD"/>
</dbReference>
<evidence type="ECO:0000256" key="5">
    <source>
        <dbReference type="SAM" id="Coils"/>
    </source>
</evidence>
<dbReference type="AlphaFoldDB" id="A0A538U9K6"/>
<evidence type="ECO:0000256" key="1">
    <source>
        <dbReference type="ARBA" id="ARBA00001947"/>
    </source>
</evidence>
<organism evidence="7 8">
    <name type="scientific">Eiseniibacteriota bacterium</name>
    <dbReference type="NCBI Taxonomy" id="2212470"/>
    <lineage>
        <taxon>Bacteria</taxon>
        <taxon>Candidatus Eiseniibacteriota</taxon>
    </lineage>
</organism>
<gene>
    <name evidence="7" type="ORF">E6K80_02480</name>
</gene>
<dbReference type="GO" id="GO:0006419">
    <property type="term" value="P:alanyl-tRNA aminoacylation"/>
    <property type="evidence" value="ECO:0007669"/>
    <property type="project" value="InterPro"/>
</dbReference>
<dbReference type="GO" id="GO:0004813">
    <property type="term" value="F:alanine-tRNA ligase activity"/>
    <property type="evidence" value="ECO:0007669"/>
    <property type="project" value="InterPro"/>
</dbReference>
<comment type="subcellular location">
    <subcellularLocation>
        <location evidence="2">Cytoplasm</location>
    </subcellularLocation>
</comment>
<dbReference type="GO" id="GO:0005737">
    <property type="term" value="C:cytoplasm"/>
    <property type="evidence" value="ECO:0007669"/>
    <property type="project" value="UniProtKB-SubCell"/>
</dbReference>
<evidence type="ECO:0000313" key="8">
    <source>
        <dbReference type="Proteomes" id="UP000319836"/>
    </source>
</evidence>
<dbReference type="Gene3D" id="2.40.30.130">
    <property type="match status" value="1"/>
</dbReference>
<dbReference type="SMART" id="SM00863">
    <property type="entry name" value="tRNA_SAD"/>
    <property type="match status" value="1"/>
</dbReference>
<dbReference type="InterPro" id="IPR018165">
    <property type="entry name" value="Ala-tRNA-synth_IIc_core"/>
</dbReference>
<comment type="caution">
    <text evidence="7">The sequence shown here is derived from an EMBL/GenBank/DDBJ whole genome shotgun (WGS) entry which is preliminary data.</text>
</comment>
<evidence type="ECO:0000259" key="6">
    <source>
        <dbReference type="PROSITE" id="PS50860"/>
    </source>
</evidence>
<dbReference type="InterPro" id="IPR009000">
    <property type="entry name" value="Transl_B-barrel_sf"/>
</dbReference>
<keyword evidence="4" id="KW-0862">Zinc</keyword>
<proteinExistence type="predicted"/>
<reference evidence="7 8" key="1">
    <citation type="journal article" date="2019" name="Nat. Microbiol.">
        <title>Mediterranean grassland soil C-N compound turnover is dependent on rainfall and depth, and is mediated by genomically divergent microorganisms.</title>
        <authorList>
            <person name="Diamond S."/>
            <person name="Andeer P.F."/>
            <person name="Li Z."/>
            <person name="Crits-Christoph A."/>
            <person name="Burstein D."/>
            <person name="Anantharaman K."/>
            <person name="Lane K.R."/>
            <person name="Thomas B.C."/>
            <person name="Pan C."/>
            <person name="Northen T.R."/>
            <person name="Banfield J.F."/>
        </authorList>
    </citation>
    <scope>NUCLEOTIDE SEQUENCE [LARGE SCALE GENOMIC DNA]</scope>
    <source>
        <strain evidence="7">WS_10</strain>
    </source>
</reference>
<protein>
    <submittedName>
        <fullName evidence="7">Alanyl-tRNA editing protein</fullName>
    </submittedName>
</protein>
<feature type="coiled-coil region" evidence="5">
    <location>
        <begin position="258"/>
        <end position="292"/>
    </location>
</feature>
<dbReference type="SUPFAM" id="SSF50447">
    <property type="entry name" value="Translation proteins"/>
    <property type="match status" value="1"/>
</dbReference>
<dbReference type="GO" id="GO:0005524">
    <property type="term" value="F:ATP binding"/>
    <property type="evidence" value="ECO:0007669"/>
    <property type="project" value="InterPro"/>
</dbReference>
<evidence type="ECO:0000256" key="2">
    <source>
        <dbReference type="ARBA" id="ARBA00004496"/>
    </source>
</evidence>
<dbReference type="SUPFAM" id="SSF55186">
    <property type="entry name" value="ThrRS/AlaRS common domain"/>
    <property type="match status" value="1"/>
</dbReference>
<keyword evidence="5" id="KW-0175">Coiled coil</keyword>
<dbReference type="GO" id="GO:0046872">
    <property type="term" value="F:metal ion binding"/>
    <property type="evidence" value="ECO:0007669"/>
    <property type="project" value="UniProtKB-KW"/>
</dbReference>
<dbReference type="GO" id="GO:0003676">
    <property type="term" value="F:nucleic acid binding"/>
    <property type="evidence" value="ECO:0007669"/>
    <property type="project" value="InterPro"/>
</dbReference>
<name>A0A538U9K6_UNCEI</name>
<dbReference type="PANTHER" id="PTHR43462">
    <property type="entry name" value="ALANYL-TRNA EDITING PROTEIN"/>
    <property type="match status" value="1"/>
</dbReference>
<evidence type="ECO:0000256" key="3">
    <source>
        <dbReference type="ARBA" id="ARBA00022723"/>
    </source>
</evidence>
<evidence type="ECO:0000256" key="4">
    <source>
        <dbReference type="ARBA" id="ARBA00022833"/>
    </source>
</evidence>
<dbReference type="InterPro" id="IPR051335">
    <property type="entry name" value="Alanyl-tRNA_Editing_Enzymes"/>
</dbReference>
<dbReference type="GO" id="GO:0002161">
    <property type="term" value="F:aminoacyl-tRNA deacylase activity"/>
    <property type="evidence" value="ECO:0007669"/>
    <property type="project" value="UniProtKB-ARBA"/>
</dbReference>
<dbReference type="EMBL" id="VBPA01000052">
    <property type="protein sequence ID" value="TMQ72593.1"/>
    <property type="molecule type" value="Genomic_DNA"/>
</dbReference>
<accession>A0A538U9K6</accession>
<dbReference type="PROSITE" id="PS50860">
    <property type="entry name" value="AA_TRNA_LIGASE_II_ALA"/>
    <property type="match status" value="1"/>
</dbReference>
<dbReference type="Gene3D" id="3.10.310.40">
    <property type="match status" value="1"/>
</dbReference>
<dbReference type="Proteomes" id="UP000319836">
    <property type="component" value="Unassembled WGS sequence"/>
</dbReference>
<feature type="domain" description="Alanyl-transfer RNA synthetases family profile" evidence="6">
    <location>
        <begin position="1"/>
        <end position="238"/>
    </location>
</feature>
<dbReference type="Pfam" id="PF07973">
    <property type="entry name" value="tRNA_SAD"/>
    <property type="match status" value="1"/>
</dbReference>
<evidence type="ECO:0000313" key="7">
    <source>
        <dbReference type="EMBL" id="TMQ72593.1"/>
    </source>
</evidence>
<sequence>MPTERLYYDDAYTTRFTATPTRRGEHRGRPAIELAATYFYPESGGQLADRGSLGGARVIDVQADEDGSVWHVIEGSADEGAFAAEVDWKRRFDSMQQHTGQHVLSAALERVAAAPTVSSHLGEERSSIEVEMGDVGWARVGEIEAAANAIVWEDRPIERHWITDSELSRYALRKPPPAEREGSGGRIRIVEIPDWDVSACGGTHTRRTGEVGVIKILRWEKVRGHLRFEFVCGARALEDHAWRTEALVEGARRRTLKDRELLAHLERAAAERDELRKRLDELSERLSLAEAKEKVGDPPRPVSDWSARRPREEARRFAIKCLEAGAPWAVIGTGAPDPVVVLGRAKTLGIDLKAIVPALLERSGGRGGGSPDLVQASATGAEKAEAAWRWAVGELERATGATPRS</sequence>
<comment type="cofactor">
    <cofactor evidence="1">
        <name>Zn(2+)</name>
        <dbReference type="ChEBI" id="CHEBI:29105"/>
    </cofactor>
</comment>
<dbReference type="InterPro" id="IPR018163">
    <property type="entry name" value="Thr/Ala-tRNA-synth_IIc_edit"/>
</dbReference>